<name>A0A0A5GNC1_9BACI</name>
<evidence type="ECO:0000313" key="12">
    <source>
        <dbReference type="Proteomes" id="UP000030528"/>
    </source>
</evidence>
<sequence length="309" mass="34040">MRKIVIGTRKSKLALTQTNWVIEKLKEEGLPFEFETKKIVTTGDKIQNVTLSRIGGKALFVKEIEAAMYNNEIDLAVHSMKDMPSEPPEGLTIGSVPIREDHRDAYIGQNSVPFHELPEGAVVGTSSLRRAAQIRAIRPDITIRSIRGNIDTRLRKLEEEDYDAIILATAGLKRMGWSDDVITEYLEPEVMVPAVGQGALALQCREGDEEVMELIQRLNHDYTYRTVMAERSFLQRLNGGCESPIGAYAYLQGDDIVLTGLVSTADGTTVLKEVVTGTDSHAVGLEAADKILARGGAEIIEASKEETNE</sequence>
<evidence type="ECO:0000256" key="1">
    <source>
        <dbReference type="ARBA" id="ARBA00002869"/>
    </source>
</evidence>
<evidence type="ECO:0000259" key="9">
    <source>
        <dbReference type="Pfam" id="PF01379"/>
    </source>
</evidence>
<proteinExistence type="inferred from homology"/>
<dbReference type="EMBL" id="AVPE01000002">
    <property type="protein sequence ID" value="KGX93464.1"/>
    <property type="molecule type" value="Genomic_DNA"/>
</dbReference>
<dbReference type="PANTHER" id="PTHR11557">
    <property type="entry name" value="PORPHOBILINOGEN DEAMINASE"/>
    <property type="match status" value="1"/>
</dbReference>
<dbReference type="AlphaFoldDB" id="A0A0A5GNC1"/>
<keyword evidence="5 8" id="KW-0808">Transferase</keyword>
<comment type="pathway">
    <text evidence="2">Porphyrin-containing compound metabolism; protoporphyrin-IX biosynthesis; coproporphyrinogen-III from 5-aminolevulinate: step 2/4.</text>
</comment>
<comment type="similarity">
    <text evidence="3 8">Belongs to the HMBS family.</text>
</comment>
<evidence type="ECO:0000256" key="5">
    <source>
        <dbReference type="ARBA" id="ARBA00022679"/>
    </source>
</evidence>
<feature type="domain" description="Porphobilinogen deaminase N-terminal" evidence="9">
    <location>
        <begin position="4"/>
        <end position="212"/>
    </location>
</feature>
<dbReference type="STRING" id="1385510.GCA_000425205_01004"/>
<dbReference type="Proteomes" id="UP000030528">
    <property type="component" value="Unassembled WGS sequence"/>
</dbReference>
<dbReference type="eggNOG" id="COG0181">
    <property type="taxonomic scope" value="Bacteria"/>
</dbReference>
<gene>
    <name evidence="8" type="primary">hemC</name>
    <name evidence="11" type="ORF">N781_10470</name>
</gene>
<dbReference type="InterPro" id="IPR000860">
    <property type="entry name" value="HemC"/>
</dbReference>
<dbReference type="GO" id="GO:0005737">
    <property type="term" value="C:cytoplasm"/>
    <property type="evidence" value="ECO:0007669"/>
    <property type="project" value="UniProtKB-UniRule"/>
</dbReference>
<reference evidence="11 12" key="1">
    <citation type="submission" date="2013-08" db="EMBL/GenBank/DDBJ databases">
        <authorList>
            <person name="Huang J."/>
            <person name="Wang G."/>
        </authorList>
    </citation>
    <scope>NUCLEOTIDE SEQUENCE [LARGE SCALE GENOMIC DNA]</scope>
    <source>
        <strain evidence="11 12">JSM 076056</strain>
    </source>
</reference>
<dbReference type="HAMAP" id="MF_00260">
    <property type="entry name" value="Porphobil_deam"/>
    <property type="match status" value="1"/>
</dbReference>
<evidence type="ECO:0000256" key="3">
    <source>
        <dbReference type="ARBA" id="ARBA00005638"/>
    </source>
</evidence>
<dbReference type="SUPFAM" id="SSF53850">
    <property type="entry name" value="Periplasmic binding protein-like II"/>
    <property type="match status" value="1"/>
</dbReference>
<dbReference type="Pfam" id="PF03900">
    <property type="entry name" value="Porphobil_deamC"/>
    <property type="match status" value="1"/>
</dbReference>
<evidence type="ECO:0000256" key="8">
    <source>
        <dbReference type="HAMAP-Rule" id="MF_00260"/>
    </source>
</evidence>
<comment type="catalytic activity">
    <reaction evidence="7 8">
        <text>4 porphobilinogen + H2O = hydroxymethylbilane + 4 NH4(+)</text>
        <dbReference type="Rhea" id="RHEA:13185"/>
        <dbReference type="ChEBI" id="CHEBI:15377"/>
        <dbReference type="ChEBI" id="CHEBI:28938"/>
        <dbReference type="ChEBI" id="CHEBI:57845"/>
        <dbReference type="ChEBI" id="CHEBI:58126"/>
        <dbReference type="EC" id="2.5.1.61"/>
    </reaction>
</comment>
<dbReference type="CDD" id="cd13646">
    <property type="entry name" value="PBP2_EcHMBS_like"/>
    <property type="match status" value="1"/>
</dbReference>
<comment type="miscellaneous">
    <text evidence="8">The porphobilinogen subunits are added to the dipyrromethane group.</text>
</comment>
<comment type="caution">
    <text evidence="11">The sequence shown here is derived from an EMBL/GenBank/DDBJ whole genome shotgun (WGS) entry which is preliminary data.</text>
</comment>
<dbReference type="PANTHER" id="PTHR11557:SF0">
    <property type="entry name" value="PORPHOBILINOGEN DEAMINASE"/>
    <property type="match status" value="1"/>
</dbReference>
<evidence type="ECO:0000256" key="6">
    <source>
        <dbReference type="ARBA" id="ARBA00023244"/>
    </source>
</evidence>
<comment type="cofactor">
    <cofactor evidence="8">
        <name>dipyrromethane</name>
        <dbReference type="ChEBI" id="CHEBI:60342"/>
    </cofactor>
    <text evidence="8">Binds 1 dipyrromethane group covalently.</text>
</comment>
<dbReference type="FunFam" id="3.40.190.10:FF:000004">
    <property type="entry name" value="Porphobilinogen deaminase"/>
    <property type="match status" value="1"/>
</dbReference>
<organism evidence="11 12">
    <name type="scientific">Pontibacillus halophilus JSM 076056 = DSM 19796</name>
    <dbReference type="NCBI Taxonomy" id="1385510"/>
    <lineage>
        <taxon>Bacteria</taxon>
        <taxon>Bacillati</taxon>
        <taxon>Bacillota</taxon>
        <taxon>Bacilli</taxon>
        <taxon>Bacillales</taxon>
        <taxon>Bacillaceae</taxon>
        <taxon>Pontibacillus</taxon>
    </lineage>
</organism>
<keyword evidence="12" id="KW-1185">Reference proteome</keyword>
<dbReference type="PIRSF" id="PIRSF001438">
    <property type="entry name" value="4pyrrol_synth_OHMeBilane_synth"/>
    <property type="match status" value="1"/>
</dbReference>
<accession>A0A0A5GNC1</accession>
<dbReference type="GO" id="GO:0004418">
    <property type="term" value="F:hydroxymethylbilane synthase activity"/>
    <property type="evidence" value="ECO:0007669"/>
    <property type="project" value="UniProtKB-UniRule"/>
</dbReference>
<dbReference type="GO" id="GO:0006782">
    <property type="term" value="P:protoporphyrinogen IX biosynthetic process"/>
    <property type="evidence" value="ECO:0007669"/>
    <property type="project" value="UniProtKB-UniRule"/>
</dbReference>
<evidence type="ECO:0000256" key="2">
    <source>
        <dbReference type="ARBA" id="ARBA00004735"/>
    </source>
</evidence>
<evidence type="ECO:0000256" key="4">
    <source>
        <dbReference type="ARBA" id="ARBA00011245"/>
    </source>
</evidence>
<dbReference type="SUPFAM" id="SSF54782">
    <property type="entry name" value="Porphobilinogen deaminase (hydroxymethylbilane synthase), C-terminal domain"/>
    <property type="match status" value="1"/>
</dbReference>
<dbReference type="InterPro" id="IPR022418">
    <property type="entry name" value="Porphobilinogen_deaminase_C"/>
</dbReference>
<feature type="domain" description="Porphobilinogen deaminase C-terminal" evidence="10">
    <location>
        <begin position="225"/>
        <end position="292"/>
    </location>
</feature>
<dbReference type="Pfam" id="PF01379">
    <property type="entry name" value="Porphobil_deam"/>
    <property type="match status" value="1"/>
</dbReference>
<dbReference type="InterPro" id="IPR022417">
    <property type="entry name" value="Porphobilin_deaminase_N"/>
</dbReference>
<keyword evidence="6 8" id="KW-0627">Porphyrin biosynthesis</keyword>
<dbReference type="FunFam" id="3.40.190.10:FF:000005">
    <property type="entry name" value="Porphobilinogen deaminase"/>
    <property type="match status" value="1"/>
</dbReference>
<dbReference type="EC" id="2.5.1.61" evidence="8"/>
<dbReference type="RefSeq" id="WP_026802031.1">
    <property type="nucleotide sequence ID" value="NZ_AVPE01000002.1"/>
</dbReference>
<evidence type="ECO:0000313" key="11">
    <source>
        <dbReference type="EMBL" id="KGX93464.1"/>
    </source>
</evidence>
<feature type="modified residue" description="S-(dipyrrolylmethanemethyl)cysteine" evidence="8">
    <location>
        <position position="241"/>
    </location>
</feature>
<comment type="function">
    <text evidence="1 8">Tetrapolymerization of the monopyrrole PBG into the hydroxymethylbilane pre-uroporphyrinogen in several discrete steps.</text>
</comment>
<dbReference type="Gene3D" id="3.40.190.10">
    <property type="entry name" value="Periplasmic binding protein-like II"/>
    <property type="match status" value="2"/>
</dbReference>
<dbReference type="OrthoDB" id="9810298at2"/>
<evidence type="ECO:0000259" key="10">
    <source>
        <dbReference type="Pfam" id="PF03900"/>
    </source>
</evidence>
<dbReference type="PROSITE" id="PS00533">
    <property type="entry name" value="PORPHOBILINOGEN_DEAM"/>
    <property type="match status" value="1"/>
</dbReference>
<comment type="subunit">
    <text evidence="4 8">Monomer.</text>
</comment>
<dbReference type="InterPro" id="IPR036803">
    <property type="entry name" value="Porphobilinogen_deaminase_C_sf"/>
</dbReference>
<dbReference type="InterPro" id="IPR022419">
    <property type="entry name" value="Porphobilin_deaminase_cofac_BS"/>
</dbReference>
<protein>
    <recommendedName>
        <fullName evidence="8">Porphobilinogen deaminase</fullName>
        <shortName evidence="8">PBG</shortName>
        <ecNumber evidence="8">2.5.1.61</ecNumber>
    </recommendedName>
    <alternativeName>
        <fullName evidence="8">Hydroxymethylbilane synthase</fullName>
        <shortName evidence="8">HMBS</shortName>
    </alternativeName>
    <alternativeName>
        <fullName evidence="8">Pre-uroporphyrinogen synthase</fullName>
    </alternativeName>
</protein>
<dbReference type="Gene3D" id="3.30.160.40">
    <property type="entry name" value="Porphobilinogen deaminase, C-terminal domain"/>
    <property type="match status" value="1"/>
</dbReference>
<evidence type="ECO:0000256" key="7">
    <source>
        <dbReference type="ARBA" id="ARBA00048169"/>
    </source>
</evidence>
<dbReference type="NCBIfam" id="TIGR00212">
    <property type="entry name" value="hemC"/>
    <property type="match status" value="1"/>
</dbReference>
<dbReference type="PRINTS" id="PR00151">
    <property type="entry name" value="PORPHBDMNASE"/>
</dbReference>